<feature type="non-terminal residue" evidence="8">
    <location>
        <position position="428"/>
    </location>
</feature>
<evidence type="ECO:0000313" key="8">
    <source>
        <dbReference type="EMBL" id="GAB17174.1"/>
    </source>
</evidence>
<dbReference type="eggNOG" id="COG2303">
    <property type="taxonomic scope" value="Bacteria"/>
</dbReference>
<dbReference type="EMBL" id="BAEH01000021">
    <property type="protein sequence ID" value="GAB17174.1"/>
    <property type="molecule type" value="Genomic_DNA"/>
</dbReference>
<name>H0QWH3_9ACTN</name>
<dbReference type="STRING" id="1077974.GOEFS_021_00010"/>
<keyword evidence="4" id="KW-0274">FAD</keyword>
<dbReference type="Pfam" id="PF00732">
    <property type="entry name" value="GMC_oxred_N"/>
    <property type="match status" value="1"/>
</dbReference>
<keyword evidence="3" id="KW-0285">Flavoprotein</keyword>
<dbReference type="PANTHER" id="PTHR47470">
    <property type="entry name" value="CHOLESTEROL OXIDASE"/>
    <property type="match status" value="1"/>
</dbReference>
<reference evidence="8 9" key="1">
    <citation type="submission" date="2011-12" db="EMBL/GenBank/DDBJ databases">
        <title>Whole genome shotgun sequence of Gordonia effusa NBRC 100432.</title>
        <authorList>
            <person name="Yoshida I."/>
            <person name="Takarada H."/>
            <person name="Hosoyama A."/>
            <person name="Tsuchikane K."/>
            <person name="Katsumata H."/>
            <person name="Yamazaki S."/>
            <person name="Fujita N."/>
        </authorList>
    </citation>
    <scope>NUCLEOTIDE SEQUENCE [LARGE SCALE GENOMIC DNA]</scope>
    <source>
        <strain evidence="8 9">NBRC 100432</strain>
    </source>
</reference>
<evidence type="ECO:0000256" key="2">
    <source>
        <dbReference type="ARBA" id="ARBA00010790"/>
    </source>
</evidence>
<keyword evidence="5" id="KW-0560">Oxidoreductase</keyword>
<dbReference type="AlphaFoldDB" id="H0QWH3"/>
<evidence type="ECO:0000259" key="6">
    <source>
        <dbReference type="Pfam" id="PF00732"/>
    </source>
</evidence>
<comment type="caution">
    <text evidence="8">The sequence shown here is derived from an EMBL/GenBank/DDBJ whole genome shotgun (WGS) entry which is preliminary data.</text>
</comment>
<gene>
    <name evidence="8" type="ORF">GOEFS_021_00010</name>
</gene>
<accession>H0QWH3</accession>
<dbReference type="InterPro" id="IPR036188">
    <property type="entry name" value="FAD/NAD-bd_sf"/>
</dbReference>
<organism evidence="8 9">
    <name type="scientific">Gordonia effusa NBRC 100432</name>
    <dbReference type="NCBI Taxonomy" id="1077974"/>
    <lineage>
        <taxon>Bacteria</taxon>
        <taxon>Bacillati</taxon>
        <taxon>Actinomycetota</taxon>
        <taxon>Actinomycetes</taxon>
        <taxon>Mycobacteriales</taxon>
        <taxon>Gordoniaceae</taxon>
        <taxon>Gordonia</taxon>
    </lineage>
</organism>
<feature type="domain" description="FAD-dependent oxidoreductase 2 FAD-binding" evidence="7">
    <location>
        <begin position="22"/>
        <end position="55"/>
    </location>
</feature>
<feature type="domain" description="Glucose-methanol-choline oxidoreductase N-terminal" evidence="6">
    <location>
        <begin position="209"/>
        <end position="305"/>
    </location>
</feature>
<sequence length="428" mass="46794">MLMMQQKRNAVNGSTESTSDFDVVVVGSGFGGSVAALRLSEKGYRVCVIEAGRRFADTDFADSAWKLHKLAFAPKLGMYGLYRVHLLRNVAVLAGAGVGGGSLNYGNTLYRPPAGFFEDRQWSAITDWRSELEPHYDQAERMLGVVTNPLRTYSDQIMGDVARDLGVSHTFSPTKVGVYFGDKGQRDEGQKGSPAGDPFFGGAGPDRVSCTECGSCMTGCRVGAKNTTIKNYLALAEGSGARIIDRTTVKSIEPLGNRWEVRTASSSSWGPIGPRPRTITADHVVVAAGTYNTQRLLHHSSGRGKLPLMSPRLGHLTRTNSESILCATRRRYDAARDTSQGIAITSSFYPRDDTHIEPVRFGPGFNAIGGLFTPLTDGDPGKARWRKMIDRMIAEPTSGRQMLSFRRRAQRSIIILVMQNRDNSLTTF</sequence>
<evidence type="ECO:0000256" key="4">
    <source>
        <dbReference type="ARBA" id="ARBA00022827"/>
    </source>
</evidence>
<comment type="cofactor">
    <cofactor evidence="1">
        <name>FAD</name>
        <dbReference type="ChEBI" id="CHEBI:57692"/>
    </cofactor>
</comment>
<evidence type="ECO:0000259" key="7">
    <source>
        <dbReference type="Pfam" id="PF00890"/>
    </source>
</evidence>
<keyword evidence="9" id="KW-1185">Reference proteome</keyword>
<evidence type="ECO:0000256" key="1">
    <source>
        <dbReference type="ARBA" id="ARBA00001974"/>
    </source>
</evidence>
<protein>
    <submittedName>
        <fullName evidence="8">Uncharacterized protein</fullName>
    </submittedName>
</protein>
<dbReference type="InterPro" id="IPR000172">
    <property type="entry name" value="GMC_OxRdtase_N"/>
</dbReference>
<dbReference type="Proteomes" id="UP000035034">
    <property type="component" value="Unassembled WGS sequence"/>
</dbReference>
<comment type="similarity">
    <text evidence="2">Belongs to the GMC oxidoreductase family.</text>
</comment>
<dbReference type="PANTHER" id="PTHR47470:SF1">
    <property type="entry name" value="FAD-DEPENDENT OXIDOREDUCTASE 2 FAD BINDING DOMAIN-CONTAINING PROTEIN"/>
    <property type="match status" value="1"/>
</dbReference>
<dbReference type="InterPro" id="IPR003953">
    <property type="entry name" value="FAD-dep_OxRdtase_2_FAD-bd"/>
</dbReference>
<evidence type="ECO:0000313" key="9">
    <source>
        <dbReference type="Proteomes" id="UP000035034"/>
    </source>
</evidence>
<dbReference type="GO" id="GO:0016614">
    <property type="term" value="F:oxidoreductase activity, acting on CH-OH group of donors"/>
    <property type="evidence" value="ECO:0007669"/>
    <property type="project" value="InterPro"/>
</dbReference>
<dbReference type="InterPro" id="IPR052542">
    <property type="entry name" value="Cholesterol_Oxidase"/>
</dbReference>
<dbReference type="GO" id="GO:0050660">
    <property type="term" value="F:flavin adenine dinucleotide binding"/>
    <property type="evidence" value="ECO:0007669"/>
    <property type="project" value="InterPro"/>
</dbReference>
<evidence type="ECO:0000256" key="3">
    <source>
        <dbReference type="ARBA" id="ARBA00022630"/>
    </source>
</evidence>
<evidence type="ECO:0000256" key="5">
    <source>
        <dbReference type="ARBA" id="ARBA00023002"/>
    </source>
</evidence>
<proteinExistence type="inferred from homology"/>
<dbReference type="Gene3D" id="3.50.50.60">
    <property type="entry name" value="FAD/NAD(P)-binding domain"/>
    <property type="match status" value="2"/>
</dbReference>
<dbReference type="Pfam" id="PF00890">
    <property type="entry name" value="FAD_binding_2"/>
    <property type="match status" value="1"/>
</dbReference>
<dbReference type="SUPFAM" id="SSF51905">
    <property type="entry name" value="FAD/NAD(P)-binding domain"/>
    <property type="match status" value="1"/>
</dbReference>